<dbReference type="Gene3D" id="3.40.50.2300">
    <property type="match status" value="2"/>
</dbReference>
<dbReference type="SUPFAM" id="SSF47413">
    <property type="entry name" value="lambda repressor-like DNA-binding domains"/>
    <property type="match status" value="1"/>
</dbReference>
<dbReference type="InterPro" id="IPR046335">
    <property type="entry name" value="LacI/GalR-like_sensor"/>
</dbReference>
<comment type="caution">
    <text evidence="5">The sequence shown here is derived from an EMBL/GenBank/DDBJ whole genome shotgun (WGS) entry which is preliminary data.</text>
</comment>
<dbReference type="InterPro" id="IPR000843">
    <property type="entry name" value="HTH_LacI"/>
</dbReference>
<accession>A0A7X0JNC8</accession>
<dbReference type="Pfam" id="PF00356">
    <property type="entry name" value="LacI"/>
    <property type="match status" value="1"/>
</dbReference>
<dbReference type="InterPro" id="IPR028082">
    <property type="entry name" value="Peripla_BP_I"/>
</dbReference>
<dbReference type="GO" id="GO:0003700">
    <property type="term" value="F:DNA-binding transcription factor activity"/>
    <property type="evidence" value="ECO:0007669"/>
    <property type="project" value="TreeGrafter"/>
</dbReference>
<evidence type="ECO:0000256" key="1">
    <source>
        <dbReference type="ARBA" id="ARBA00023015"/>
    </source>
</evidence>
<dbReference type="AlphaFoldDB" id="A0A7X0JNC8"/>
<protein>
    <submittedName>
        <fullName evidence="5">DNA-binding LacI/PurR family transcriptional regulator</fullName>
    </submittedName>
</protein>
<reference evidence="5 6" key="1">
    <citation type="submission" date="2020-08" db="EMBL/GenBank/DDBJ databases">
        <title>The Agave Microbiome: Exploring the role of microbial communities in plant adaptations to desert environments.</title>
        <authorList>
            <person name="Partida-Martinez L.P."/>
        </authorList>
    </citation>
    <scope>NUCLEOTIDE SEQUENCE [LARGE SCALE GENOMIC DNA]</scope>
    <source>
        <strain evidence="5 6">AS3.12</strain>
    </source>
</reference>
<dbReference type="CDD" id="cd01392">
    <property type="entry name" value="HTH_LacI"/>
    <property type="match status" value="1"/>
</dbReference>
<organism evidence="5 6">
    <name type="scientific">Rhizobium soli</name>
    <dbReference type="NCBI Taxonomy" id="424798"/>
    <lineage>
        <taxon>Bacteria</taxon>
        <taxon>Pseudomonadati</taxon>
        <taxon>Pseudomonadota</taxon>
        <taxon>Alphaproteobacteria</taxon>
        <taxon>Hyphomicrobiales</taxon>
        <taxon>Rhizobiaceae</taxon>
        <taxon>Rhizobium/Agrobacterium group</taxon>
        <taxon>Rhizobium</taxon>
    </lineage>
</organism>
<keyword evidence="6" id="KW-1185">Reference proteome</keyword>
<proteinExistence type="predicted"/>
<sequence>MNSTLPPSTPRRATVVTLSALAGVAPSTVTRALKGDTRISQKMRDLIIGLAKEHGYMPNVLARTLSSGKSGLYGLVLGPAENPFYTELLHEATRQAEKLGFRLLIIHAGGGPIEDTTAQALIQYQVDGCIISSAILSSKAADICAQNNVPLVMVNRVALSHGCFVTCDNRAGGAEMAKLLMLRGCRRFGLIYTSSTSSTSREREEGFVAELEQAGLALSLRIDGHSNYDGGFEAGREIAAIPSAERPDAIFALSDIMAMGVLDALRLASIDVPGDILVAGFDGVAASARPIYDLTTIQQPLPLMIQRAFELLRARTVDPSLPDELIAMRGKLIVRGSTGRA</sequence>
<gene>
    <name evidence="5" type="ORF">F4695_004150</name>
</gene>
<dbReference type="CDD" id="cd06278">
    <property type="entry name" value="PBP1_LacI-like"/>
    <property type="match status" value="1"/>
</dbReference>
<evidence type="ECO:0000313" key="6">
    <source>
        <dbReference type="Proteomes" id="UP000585437"/>
    </source>
</evidence>
<evidence type="ECO:0000256" key="2">
    <source>
        <dbReference type="ARBA" id="ARBA00023125"/>
    </source>
</evidence>
<dbReference type="Pfam" id="PF13377">
    <property type="entry name" value="Peripla_BP_3"/>
    <property type="match status" value="1"/>
</dbReference>
<evidence type="ECO:0000256" key="3">
    <source>
        <dbReference type="ARBA" id="ARBA00023163"/>
    </source>
</evidence>
<dbReference type="GO" id="GO:0000976">
    <property type="term" value="F:transcription cis-regulatory region binding"/>
    <property type="evidence" value="ECO:0007669"/>
    <property type="project" value="TreeGrafter"/>
</dbReference>
<dbReference type="Proteomes" id="UP000585437">
    <property type="component" value="Unassembled WGS sequence"/>
</dbReference>
<keyword evidence="1" id="KW-0805">Transcription regulation</keyword>
<dbReference type="Gene3D" id="1.10.260.40">
    <property type="entry name" value="lambda repressor-like DNA-binding domains"/>
    <property type="match status" value="1"/>
</dbReference>
<dbReference type="SMART" id="SM00354">
    <property type="entry name" value="HTH_LACI"/>
    <property type="match status" value="1"/>
</dbReference>
<dbReference type="PANTHER" id="PTHR30146:SF109">
    <property type="entry name" value="HTH-TYPE TRANSCRIPTIONAL REGULATOR GALS"/>
    <property type="match status" value="1"/>
</dbReference>
<dbReference type="SUPFAM" id="SSF53822">
    <property type="entry name" value="Periplasmic binding protein-like I"/>
    <property type="match status" value="1"/>
</dbReference>
<dbReference type="PANTHER" id="PTHR30146">
    <property type="entry name" value="LACI-RELATED TRANSCRIPTIONAL REPRESSOR"/>
    <property type="match status" value="1"/>
</dbReference>
<evidence type="ECO:0000313" key="5">
    <source>
        <dbReference type="EMBL" id="MBB6510758.1"/>
    </source>
</evidence>
<dbReference type="EMBL" id="JACHBU010000010">
    <property type="protein sequence ID" value="MBB6510758.1"/>
    <property type="molecule type" value="Genomic_DNA"/>
</dbReference>
<dbReference type="InterPro" id="IPR010982">
    <property type="entry name" value="Lambda_DNA-bd_dom_sf"/>
</dbReference>
<keyword evidence="3" id="KW-0804">Transcription</keyword>
<dbReference type="PROSITE" id="PS50932">
    <property type="entry name" value="HTH_LACI_2"/>
    <property type="match status" value="1"/>
</dbReference>
<dbReference type="RefSeq" id="WP_082476356.1">
    <property type="nucleotide sequence ID" value="NZ_JACHBU010000010.1"/>
</dbReference>
<keyword evidence="2 5" id="KW-0238">DNA-binding</keyword>
<name>A0A7X0JNC8_9HYPH</name>
<evidence type="ECO:0000259" key="4">
    <source>
        <dbReference type="PROSITE" id="PS50932"/>
    </source>
</evidence>
<feature type="domain" description="HTH lacI-type" evidence="4">
    <location>
        <begin position="13"/>
        <end position="67"/>
    </location>
</feature>